<gene>
    <name evidence="1" type="ORF">NEISICOT_03437</name>
</gene>
<dbReference type="AlphaFoldDB" id="C6MA56"/>
<dbReference type="EMBL" id="ACKO02000035">
    <property type="protein sequence ID" value="EET42800.1"/>
    <property type="molecule type" value="Genomic_DNA"/>
</dbReference>
<dbReference type="Proteomes" id="UP000005365">
    <property type="component" value="Unassembled WGS sequence"/>
</dbReference>
<accession>C6MA56</accession>
<evidence type="ECO:0000313" key="2">
    <source>
        <dbReference type="Proteomes" id="UP000005365"/>
    </source>
</evidence>
<comment type="caution">
    <text evidence="1">The sequence shown here is derived from an EMBL/GenBank/DDBJ whole genome shotgun (WGS) entry which is preliminary data.</text>
</comment>
<reference evidence="1" key="1">
    <citation type="submission" date="2009-07" db="EMBL/GenBank/DDBJ databases">
        <authorList>
            <person name="Weinstock G."/>
            <person name="Sodergren E."/>
            <person name="Clifton S."/>
            <person name="Fulton L."/>
            <person name="Fulton B."/>
            <person name="Courtney L."/>
            <person name="Fronick C."/>
            <person name="Harrison M."/>
            <person name="Strong C."/>
            <person name="Farmer C."/>
            <person name="Delahaunty K."/>
            <person name="Markovic C."/>
            <person name="Hall O."/>
            <person name="Minx P."/>
            <person name="Tomlinson C."/>
            <person name="Mitreva M."/>
            <person name="Nelson J."/>
            <person name="Hou S."/>
            <person name="Wollam A."/>
            <person name="Pepin K.H."/>
            <person name="Johnson M."/>
            <person name="Bhonagiri V."/>
            <person name="Nash W.E."/>
            <person name="Warren W."/>
            <person name="Chinwalla A."/>
            <person name="Mardis E.R."/>
            <person name="Wilson R.K."/>
        </authorList>
    </citation>
    <scope>NUCLEOTIDE SEQUENCE [LARGE SCALE GENOMIC DNA]</scope>
    <source>
        <strain evidence="1">ATCC 29256</strain>
    </source>
</reference>
<name>C6MA56_NEISI</name>
<proteinExistence type="predicted"/>
<protein>
    <submittedName>
        <fullName evidence="1">Uncharacterized protein</fullName>
    </submittedName>
</protein>
<keyword evidence="2" id="KW-1185">Reference proteome</keyword>
<organism evidence="1 2">
    <name type="scientific">Neisseria sicca ATCC 29256</name>
    <dbReference type="NCBI Taxonomy" id="547045"/>
    <lineage>
        <taxon>Bacteria</taxon>
        <taxon>Pseudomonadati</taxon>
        <taxon>Pseudomonadota</taxon>
        <taxon>Betaproteobacteria</taxon>
        <taxon>Neisseriales</taxon>
        <taxon>Neisseriaceae</taxon>
        <taxon>Neisseria</taxon>
    </lineage>
</organism>
<evidence type="ECO:0000313" key="1">
    <source>
        <dbReference type="EMBL" id="EET42800.1"/>
    </source>
</evidence>
<sequence>MFFGDFVYGVFQLGRNVGDDEVLVGGQTEVAGVDFGDFAHAGFQRSAGVVEQAAVFDEQGQVPVAFEAFNPADVVAAMGEGVGADGLELDAHALFDFFFEHFDADALEGIAGARGFAVAAVAPVALGADDGFGGVEGIFEGDETEFVRSVGIGFGVAVFAGKPAANKDVEADKSAVFFNGDKA</sequence>